<accession>A0AAD9TT79</accession>
<name>A0AAD9TT79_9ROSI</name>
<dbReference type="Gene3D" id="3.60.10.10">
    <property type="entry name" value="Endonuclease/exonuclease/phosphatase"/>
    <property type="match status" value="1"/>
</dbReference>
<dbReference type="Proteomes" id="UP001280121">
    <property type="component" value="Unassembled WGS sequence"/>
</dbReference>
<dbReference type="SUPFAM" id="SSF56219">
    <property type="entry name" value="DNase I-like"/>
    <property type="match status" value="1"/>
</dbReference>
<sequence length="479" mass="54557">MIGLCWNVRGLGNSRAFAALLRLLKKHSSTFVFLLETKLKGNRYSNISQLRGYNNWFSVDSVGNSEGLLILWKDCVMGSVLSSSAGYIDIRFSMEDGFGWHFTGFYGESNPSKRVASWSLLRRLGDVDTLPWVCGGDFNELLSMSDKVGGSDKSLSSMNLFRQAVDDCNLIDLGYSGPRLTWNNKRDGKWNIQERLDKYLVTNQWRDKFWNASVSHLGFNSSDHRPILLNCTSVFPFFFGKDRSFKLEPFWLKEADYHSTVVEAWNKYKGSNHSPNLASKLRGCASSLSGWSKCRFRNIRRQIEGKNREIERLYGLSGRPSIMSSIRVLEKSVEGLIDCDELYWRQHSRLDWLQSGDRNSKLFHARATARRKKNFISSLIDRNGRVQVSDEGLASTVRDFYSAMFLSFKPSTQDILEATKAIRGRLSTNMSDMLRLSFTAEDVKAAVFDLNPTKALGPDGFHAIFSRKRGAWGVGWEMM</sequence>
<keyword evidence="3" id="KW-1185">Reference proteome</keyword>
<feature type="domain" description="Endonuclease/exonuclease/phosphatase" evidence="1">
    <location>
        <begin position="5"/>
        <end position="224"/>
    </location>
</feature>
<reference evidence="2" key="1">
    <citation type="journal article" date="2023" name="Plant J.">
        <title>Genome sequences and population genomics provide insights into the demographic history, inbreeding, and mutation load of two 'living fossil' tree species of Dipteronia.</title>
        <authorList>
            <person name="Feng Y."/>
            <person name="Comes H.P."/>
            <person name="Chen J."/>
            <person name="Zhu S."/>
            <person name="Lu R."/>
            <person name="Zhang X."/>
            <person name="Li P."/>
            <person name="Qiu J."/>
            <person name="Olsen K.M."/>
            <person name="Qiu Y."/>
        </authorList>
    </citation>
    <scope>NUCLEOTIDE SEQUENCE</scope>
    <source>
        <strain evidence="2">KIB01</strain>
    </source>
</reference>
<dbReference type="GO" id="GO:0003824">
    <property type="term" value="F:catalytic activity"/>
    <property type="evidence" value="ECO:0007669"/>
    <property type="project" value="InterPro"/>
</dbReference>
<organism evidence="2 3">
    <name type="scientific">Dipteronia dyeriana</name>
    <dbReference type="NCBI Taxonomy" id="168575"/>
    <lineage>
        <taxon>Eukaryota</taxon>
        <taxon>Viridiplantae</taxon>
        <taxon>Streptophyta</taxon>
        <taxon>Embryophyta</taxon>
        <taxon>Tracheophyta</taxon>
        <taxon>Spermatophyta</taxon>
        <taxon>Magnoliopsida</taxon>
        <taxon>eudicotyledons</taxon>
        <taxon>Gunneridae</taxon>
        <taxon>Pentapetalae</taxon>
        <taxon>rosids</taxon>
        <taxon>malvids</taxon>
        <taxon>Sapindales</taxon>
        <taxon>Sapindaceae</taxon>
        <taxon>Hippocastanoideae</taxon>
        <taxon>Acereae</taxon>
        <taxon>Dipteronia</taxon>
    </lineage>
</organism>
<dbReference type="PANTHER" id="PTHR33710">
    <property type="entry name" value="BNAC02G09200D PROTEIN"/>
    <property type="match status" value="1"/>
</dbReference>
<protein>
    <recommendedName>
        <fullName evidence="1">Endonuclease/exonuclease/phosphatase domain-containing protein</fullName>
    </recommendedName>
</protein>
<dbReference type="EMBL" id="JANJYI010000007">
    <property type="protein sequence ID" value="KAK2641855.1"/>
    <property type="molecule type" value="Genomic_DNA"/>
</dbReference>
<comment type="caution">
    <text evidence="2">The sequence shown here is derived from an EMBL/GenBank/DDBJ whole genome shotgun (WGS) entry which is preliminary data.</text>
</comment>
<proteinExistence type="predicted"/>
<dbReference type="InterPro" id="IPR005135">
    <property type="entry name" value="Endo/exonuclease/phosphatase"/>
</dbReference>
<dbReference type="PANTHER" id="PTHR33710:SF79">
    <property type="entry name" value="OS06G0205337 PROTEIN"/>
    <property type="match status" value="1"/>
</dbReference>
<dbReference type="Pfam" id="PF03372">
    <property type="entry name" value="Exo_endo_phos"/>
    <property type="match status" value="1"/>
</dbReference>
<evidence type="ECO:0000313" key="2">
    <source>
        <dbReference type="EMBL" id="KAK2641855.1"/>
    </source>
</evidence>
<evidence type="ECO:0000259" key="1">
    <source>
        <dbReference type="Pfam" id="PF03372"/>
    </source>
</evidence>
<gene>
    <name evidence="2" type="ORF">Ddye_023618</name>
</gene>
<dbReference type="InterPro" id="IPR036691">
    <property type="entry name" value="Endo/exonu/phosph_ase_sf"/>
</dbReference>
<evidence type="ECO:0000313" key="3">
    <source>
        <dbReference type="Proteomes" id="UP001280121"/>
    </source>
</evidence>
<dbReference type="AlphaFoldDB" id="A0AAD9TT79"/>